<sequence length="63" mass="7865">MKTTDWRKKLEVRHRSTREDAERAVRESLERNLYIVRRDHARSVEEWLERKRQEFLSKGKRLV</sequence>
<dbReference type="Proteomes" id="UP000175616">
    <property type="component" value="Unassembled WGS sequence"/>
</dbReference>
<evidence type="ECO:0000313" key="2">
    <source>
        <dbReference type="Proteomes" id="UP000175616"/>
    </source>
</evidence>
<gene>
    <name evidence="1" type="ORF">BAE27_09040</name>
</gene>
<protein>
    <submittedName>
        <fullName evidence="1">Uncharacterized protein</fullName>
    </submittedName>
</protein>
<accession>A0A1E7YM68</accession>
<organism evidence="1 2">
    <name type="scientific">Acidithiobacillus caldus</name>
    <dbReference type="NCBI Taxonomy" id="33059"/>
    <lineage>
        <taxon>Bacteria</taxon>
        <taxon>Pseudomonadati</taxon>
        <taxon>Pseudomonadota</taxon>
        <taxon>Acidithiobacillia</taxon>
        <taxon>Acidithiobacillales</taxon>
        <taxon>Acidithiobacillaceae</taxon>
        <taxon>Acidithiobacillus</taxon>
    </lineage>
</organism>
<evidence type="ECO:0000313" key="1">
    <source>
        <dbReference type="EMBL" id="OFC34174.1"/>
    </source>
</evidence>
<dbReference type="RefSeq" id="WP_070114352.1">
    <property type="nucleotide sequence ID" value="NZ_JAAOMM010000179.1"/>
</dbReference>
<reference evidence="1 2" key="1">
    <citation type="submission" date="2016-06" db="EMBL/GenBank/DDBJ databases">
        <title>Gene turnover analysis identifies the evolutionary adaptation of the extremophile Acidithiobacillus caldus.</title>
        <authorList>
            <person name="Zhang X."/>
        </authorList>
    </citation>
    <scope>NUCLEOTIDE SEQUENCE [LARGE SCALE GENOMIC DNA]</scope>
    <source>
        <strain evidence="1 2">DX</strain>
    </source>
</reference>
<dbReference type="EMBL" id="LZYE01000241">
    <property type="protein sequence ID" value="OFC34174.1"/>
    <property type="molecule type" value="Genomic_DNA"/>
</dbReference>
<comment type="caution">
    <text evidence="1">The sequence shown here is derived from an EMBL/GenBank/DDBJ whole genome shotgun (WGS) entry which is preliminary data.</text>
</comment>
<dbReference type="AlphaFoldDB" id="A0A1E7YM68"/>
<name>A0A1E7YM68_9PROT</name>
<proteinExistence type="predicted"/>